<dbReference type="GO" id="GO:0006355">
    <property type="term" value="P:regulation of DNA-templated transcription"/>
    <property type="evidence" value="ECO:0007669"/>
    <property type="project" value="InterPro"/>
</dbReference>
<evidence type="ECO:0000313" key="4">
    <source>
        <dbReference type="Proteomes" id="UP000002361"/>
    </source>
</evidence>
<keyword evidence="1" id="KW-0804">Transcription</keyword>
<reference key="1">
    <citation type="submission" date="2008-12" db="EMBL/GenBank/DDBJ databases">
        <title>Complete genome sequence of Rhodobacter capsulatus SB1003.</title>
        <authorList>
            <person name="Strnad H."/>
            <person name="Lapidus A."/>
            <person name="Vlcek C."/>
            <person name="Ulbrich P."/>
            <person name="Paces J."/>
            <person name="Maltsev N."/>
            <person name="Kumar V."/>
            <person name="Kogan Y."/>
            <person name="Milgram A."/>
            <person name="Rebrekov D."/>
            <person name="Mazur M."/>
            <person name="Cox R."/>
            <person name="Kyrpides N."/>
            <person name="Kolar M."/>
            <person name="Sachova J."/>
            <person name="Ridl J."/>
            <person name="Ivanova N."/>
            <person name="Kapatral V."/>
            <person name="Los T."/>
            <person name="Lykidis A."/>
            <person name="Mikhailova N."/>
            <person name="Reznik G."/>
            <person name="Vasieva O."/>
            <person name="Fonstein M."/>
            <person name="Paces V."/>
            <person name="Haselkorn R."/>
        </authorList>
    </citation>
    <scope>NUCLEOTIDE SEQUENCE</scope>
    <source>
        <strain>SB1003</strain>
    </source>
</reference>
<dbReference type="HOGENOM" id="CLU_1000679_0_0_5"/>
<evidence type="ECO:0000259" key="2">
    <source>
        <dbReference type="PROSITE" id="PS51913"/>
    </source>
</evidence>
<dbReference type="InterPro" id="IPR007759">
    <property type="entry name" value="Asxl_HARE-HTH"/>
</dbReference>
<dbReference type="Proteomes" id="UP000002361">
    <property type="component" value="Chromosome"/>
</dbReference>
<dbReference type="EMBL" id="CP001312">
    <property type="protein sequence ID" value="ADE86657.1"/>
    <property type="molecule type" value="Genomic_DNA"/>
</dbReference>
<protein>
    <submittedName>
        <fullName evidence="3">Conserved domain protein</fullName>
    </submittedName>
</protein>
<reference evidence="3 4" key="2">
    <citation type="journal article" date="2010" name="J. Bacteriol.">
        <title>Complete genome sequence of the photosynthetic purple nonsulfur bacterium Rhodobacter capsulatus SB 1003.</title>
        <authorList>
            <person name="Strnad H."/>
            <person name="Lapidus A."/>
            <person name="Paces J."/>
            <person name="Ulbrich P."/>
            <person name="Vlcek C."/>
            <person name="Paces V."/>
            <person name="Haselkorn R."/>
        </authorList>
    </citation>
    <scope>NUCLEOTIDE SEQUENCE [LARGE SCALE GENOMIC DNA]</scope>
    <source>
        <strain evidence="4">ATCC BAA-309 / NBRC 16581 / SB1003</strain>
    </source>
</reference>
<evidence type="ECO:0000256" key="1">
    <source>
        <dbReference type="ARBA" id="ARBA00023163"/>
    </source>
</evidence>
<evidence type="ECO:0000313" key="3">
    <source>
        <dbReference type="EMBL" id="ADE86657.1"/>
    </source>
</evidence>
<sequence>MSACEEISATMSAGSQYLNLAEKIIDARGIPLTGAEIISFAENYNALPYENYETIVKTLQARIAEEILSNRGHSRFIRTGVGKYFLRNLHRQSHPWIRERNFNYLGRRAKPEHPYRILIIPRSLASKVDAIVDWASASALFAEASYSYQSEIPEGSVPVVTAPMLKWNELFFSFSVGAHTHFNPIISKRTALLRKFLDEYDLDLFEVDGSGATSSTARAVLPVLLNGRRHRLEHGKLMPEEKIYFYQVADLLSNRFAFYSAETDAFVMVSLLDISKYS</sequence>
<dbReference type="KEGG" id="rcp:RCAP_rcc02930"/>
<dbReference type="AlphaFoldDB" id="D5APT8"/>
<name>D5APT8_RHOCB</name>
<feature type="domain" description="HTH HARE-type" evidence="2">
    <location>
        <begin position="15"/>
        <end position="89"/>
    </location>
</feature>
<accession>D5APT8</accession>
<gene>
    <name evidence="3" type="ordered locus">RCAP_rcc02930</name>
</gene>
<organism evidence="3 4">
    <name type="scientific">Rhodobacter capsulatus (strain ATCC BAA-309 / NBRC 16581 / SB1003)</name>
    <dbReference type="NCBI Taxonomy" id="272942"/>
    <lineage>
        <taxon>Bacteria</taxon>
        <taxon>Pseudomonadati</taxon>
        <taxon>Pseudomonadota</taxon>
        <taxon>Alphaproteobacteria</taxon>
        <taxon>Rhodobacterales</taxon>
        <taxon>Rhodobacter group</taxon>
        <taxon>Rhodobacter</taxon>
    </lineage>
</organism>
<dbReference type="PROSITE" id="PS51913">
    <property type="entry name" value="HTH_HARE"/>
    <property type="match status" value="1"/>
</dbReference>
<proteinExistence type="predicted"/>
<keyword evidence="4" id="KW-1185">Reference proteome</keyword>